<dbReference type="EMBL" id="PZKF01000084">
    <property type="protein sequence ID" value="PTE13288.1"/>
    <property type="molecule type" value="Genomic_DNA"/>
</dbReference>
<dbReference type="RefSeq" id="WP_107326258.1">
    <property type="nucleotide sequence ID" value="NZ_NHSP01000035.1"/>
</dbReference>
<dbReference type="Proteomes" id="UP000241899">
    <property type="component" value="Unassembled WGS sequence"/>
</dbReference>
<proteinExistence type="predicted"/>
<name>A0A2T4J619_9RHOB</name>
<accession>A0A2T4J619</accession>
<dbReference type="OrthoDB" id="7806808at2"/>
<organism evidence="1 2">
    <name type="scientific">Phaeovulum veldkampii DSM 11550</name>
    <dbReference type="NCBI Taxonomy" id="1185920"/>
    <lineage>
        <taxon>Bacteria</taxon>
        <taxon>Pseudomonadati</taxon>
        <taxon>Pseudomonadota</taxon>
        <taxon>Alphaproteobacteria</taxon>
        <taxon>Rhodobacterales</taxon>
        <taxon>Paracoccaceae</taxon>
        <taxon>Phaeovulum</taxon>
    </lineage>
</organism>
<keyword evidence="2" id="KW-1185">Reference proteome</keyword>
<evidence type="ECO:0000313" key="1">
    <source>
        <dbReference type="EMBL" id="PTE13288.1"/>
    </source>
</evidence>
<sequence>MTDKQKVTMASVILRRFGFTNREAARFWGVQEETVAKWATGETDMPTTMQLTALEQINAWQSYCRHMAGIYHDIFQETPEAYIGVLSANDAAAYGVPESDGFISNTIASICAYLAPKHEHLVLVTSEEAAREDTLTRLRECAFLWAINFVDLYNMETAFGTTELAMTEFLVSRLRRDLSDPVAAMLSTDGTTYDRRWTIHFINTHDFVADFANEDGEGDERHEYFEVSFTPLSLESPFDFYSDDQARVRLVLDDGTTMDVGLATGDSEADFVAMNAAVADMLNEVFGTPAKMKAAFEKQRAVEQSERDMLH</sequence>
<reference evidence="1 2" key="1">
    <citation type="submission" date="2018-03" db="EMBL/GenBank/DDBJ databases">
        <title>Rhodobacter veldkampii.</title>
        <authorList>
            <person name="Meyer T.E."/>
            <person name="Miller S."/>
            <person name="Lodha T."/>
            <person name="Gandham S."/>
            <person name="Chintalapati S."/>
            <person name="Chintalapati V.R."/>
        </authorList>
    </citation>
    <scope>NUCLEOTIDE SEQUENCE [LARGE SCALE GENOMIC DNA]</scope>
    <source>
        <strain evidence="1 2">DSM 11550</strain>
    </source>
</reference>
<protein>
    <submittedName>
        <fullName evidence="1">Uncharacterized protein</fullName>
    </submittedName>
</protein>
<dbReference type="AlphaFoldDB" id="A0A2T4J619"/>
<comment type="caution">
    <text evidence="1">The sequence shown here is derived from an EMBL/GenBank/DDBJ whole genome shotgun (WGS) entry which is preliminary data.</text>
</comment>
<gene>
    <name evidence="1" type="ORF">C5F46_15780</name>
</gene>
<evidence type="ECO:0000313" key="2">
    <source>
        <dbReference type="Proteomes" id="UP000241899"/>
    </source>
</evidence>